<sequence length="469" mass="53350">MARAHRHFEFINVSPKAPGKPQTAERRKIRSHCMRGKNRRNPSAWLYENDIFRDRRVVEPNASLPPYEQEGSQFSTATRVKSPLLSLPCLVDFAVEVDNESLGLLATVFPGAMSAFPFARFRLPSHFKSSQWSDWLLSDRAYVYSIVAVCAVIQEFLLATQRSKHTLLCIRTAISQLNERLSSDNTSISDARIANVIALTLAALVTKDHLAMCIHGNGLRRMVYLRGGFESFRGNPQILVVLSRIDLCVTLSSGQGPYFPQCDPVGLVHHLIKPHPQACLSLCSWQPVIHIFDARLVPIFLDLQYLAWRINTATNAQSEGIQEYEVHAGIFVAQYRLWQLQGTMSDILGECLRVAMLSFLTTTFSLMNSRIRYDHATNQLGVLCCAIEVSTQQLRPVMLWVLMVGTLAFFDTDEEWLREKWRSGVLPLIQELQWMEVREYLKDFLWIDSCNDTKGQSLFEKLGQLVRAN</sequence>
<dbReference type="AlphaFoldDB" id="A0A0B7KR14"/>
<dbReference type="PANTHER" id="PTHR37540">
    <property type="entry name" value="TRANSCRIPTION FACTOR (ACR-2), PUTATIVE-RELATED-RELATED"/>
    <property type="match status" value="1"/>
</dbReference>
<protein>
    <recommendedName>
        <fullName evidence="2">Transcription factor domain-containing protein</fullName>
    </recommendedName>
</protein>
<organism evidence="1">
    <name type="scientific">Bionectria ochroleuca</name>
    <name type="common">Gliocladium roseum</name>
    <dbReference type="NCBI Taxonomy" id="29856"/>
    <lineage>
        <taxon>Eukaryota</taxon>
        <taxon>Fungi</taxon>
        <taxon>Dikarya</taxon>
        <taxon>Ascomycota</taxon>
        <taxon>Pezizomycotina</taxon>
        <taxon>Sordariomycetes</taxon>
        <taxon>Hypocreomycetidae</taxon>
        <taxon>Hypocreales</taxon>
        <taxon>Bionectriaceae</taxon>
        <taxon>Clonostachys</taxon>
    </lineage>
</organism>
<dbReference type="PANTHER" id="PTHR37540:SF5">
    <property type="entry name" value="TRANSCRIPTION FACTOR DOMAIN-CONTAINING PROTEIN"/>
    <property type="match status" value="1"/>
</dbReference>
<name>A0A0B7KR14_BIOOC</name>
<reference evidence="1" key="1">
    <citation type="submission" date="2015-01" db="EMBL/GenBank/DDBJ databases">
        <authorList>
            <person name="Durling Mikael"/>
        </authorList>
    </citation>
    <scope>NUCLEOTIDE SEQUENCE</scope>
</reference>
<dbReference type="EMBL" id="CDPU01000098">
    <property type="protein sequence ID" value="CEO57375.1"/>
    <property type="molecule type" value="Genomic_DNA"/>
</dbReference>
<evidence type="ECO:0008006" key="2">
    <source>
        <dbReference type="Google" id="ProtNLM"/>
    </source>
</evidence>
<gene>
    <name evidence="1" type="ORF">BN869_000013433_1</name>
</gene>
<evidence type="ECO:0000313" key="1">
    <source>
        <dbReference type="EMBL" id="CEO57375.1"/>
    </source>
</evidence>
<proteinExistence type="predicted"/>
<accession>A0A0B7KR14</accession>